<evidence type="ECO:0000256" key="2">
    <source>
        <dbReference type="SAM" id="MobiDB-lite"/>
    </source>
</evidence>
<evidence type="ECO:0000256" key="1">
    <source>
        <dbReference type="ARBA" id="ARBA00022553"/>
    </source>
</evidence>
<feature type="compositionally biased region" description="Basic and acidic residues" evidence="2">
    <location>
        <begin position="385"/>
        <end position="400"/>
    </location>
</feature>
<gene>
    <name evidence="3" type="ORF">EOD39_20935</name>
</gene>
<protein>
    <submittedName>
        <fullName evidence="3">Uncharacterized protein</fullName>
    </submittedName>
</protein>
<feature type="region of interest" description="Disordered" evidence="2">
    <location>
        <begin position="108"/>
        <end position="319"/>
    </location>
</feature>
<feature type="region of interest" description="Disordered" evidence="2">
    <location>
        <begin position="343"/>
        <end position="431"/>
    </location>
</feature>
<organism evidence="3 4">
    <name type="scientific">Acipenser ruthenus</name>
    <name type="common">Sterlet sturgeon</name>
    <dbReference type="NCBI Taxonomy" id="7906"/>
    <lineage>
        <taxon>Eukaryota</taxon>
        <taxon>Metazoa</taxon>
        <taxon>Chordata</taxon>
        <taxon>Craniata</taxon>
        <taxon>Vertebrata</taxon>
        <taxon>Euteleostomi</taxon>
        <taxon>Actinopterygii</taxon>
        <taxon>Chondrostei</taxon>
        <taxon>Acipenseriformes</taxon>
        <taxon>Acipenseridae</taxon>
        <taxon>Acipenser</taxon>
    </lineage>
</organism>
<dbReference type="PANTHER" id="PTHR14429">
    <property type="entry name" value="FIBROSIN FAMILY MEMBER"/>
    <property type="match status" value="1"/>
</dbReference>
<feature type="compositionally biased region" description="Low complexity" evidence="2">
    <location>
        <begin position="244"/>
        <end position="272"/>
    </location>
</feature>
<feature type="compositionally biased region" description="Basic and acidic residues" evidence="2">
    <location>
        <begin position="150"/>
        <end position="163"/>
    </location>
</feature>
<evidence type="ECO:0000313" key="3">
    <source>
        <dbReference type="EMBL" id="RXM91673.1"/>
    </source>
</evidence>
<proteinExistence type="predicted"/>
<feature type="compositionally biased region" description="Basic residues" evidence="2">
    <location>
        <begin position="404"/>
        <end position="413"/>
    </location>
</feature>
<feature type="compositionally biased region" description="Low complexity" evidence="2">
    <location>
        <begin position="1"/>
        <end position="11"/>
    </location>
</feature>
<reference evidence="3 4" key="1">
    <citation type="submission" date="2019-01" db="EMBL/GenBank/DDBJ databases">
        <title>Draft Genome and Complete Hox-Cluster Characterization of the Sterlet Sturgeon (Acipenser ruthenus).</title>
        <authorList>
            <person name="Wei Q."/>
        </authorList>
    </citation>
    <scope>NUCLEOTIDE SEQUENCE [LARGE SCALE GENOMIC DNA]</scope>
    <source>
        <strain evidence="3">WHYD16114868_AA</strain>
        <tissue evidence="3">Blood</tissue>
    </source>
</reference>
<feature type="compositionally biased region" description="Basic residues" evidence="2">
    <location>
        <begin position="72"/>
        <end position="82"/>
    </location>
</feature>
<feature type="compositionally biased region" description="Gly residues" evidence="2">
    <location>
        <begin position="49"/>
        <end position="62"/>
    </location>
</feature>
<dbReference type="InterPro" id="IPR023246">
    <property type="entry name" value="AUTS2"/>
</dbReference>
<feature type="compositionally biased region" description="Polar residues" evidence="2">
    <location>
        <begin position="414"/>
        <end position="423"/>
    </location>
</feature>
<feature type="compositionally biased region" description="Basic residues" evidence="2">
    <location>
        <begin position="12"/>
        <end position="29"/>
    </location>
</feature>
<name>A0A444UU36_ACIRT</name>
<dbReference type="Proteomes" id="UP000289886">
    <property type="component" value="Unassembled WGS sequence"/>
</dbReference>
<dbReference type="EMBL" id="SCEB01008065">
    <property type="protein sequence ID" value="RXM91673.1"/>
    <property type="molecule type" value="Genomic_DNA"/>
</dbReference>
<feature type="region of interest" description="Disordered" evidence="2">
    <location>
        <begin position="1"/>
        <end position="88"/>
    </location>
</feature>
<sequence length="494" mass="53042">MEGPCRSSGSRQSRRSRSQRDRERRRRRSGLGETRAYSPSSGSELEGAAGPGAGPGGLGLGGEDSRPAAHNNRPRPPRRRKRESVSSEEDLIDCFAIASFISLEALECDTESDSDDKASEIPETAGNGLTPHDLAPRLSVTPRVSGIQRSQERNREADGRLPKEPPGLPLSRRLHPSSPSLPKEARRGGDKPSPSPNYHGGQTQVRTPTHPPSNPSQGNRSTPQPRSHGKGLLQHPFSAGLGFNNSRSSTPSKTPTSSSSSSSNQLSLHRPSTPSGLALSLNPPFPGGLRPPSHPGGGLFAPSPGLPPPPPLLQVAGHAASAAAASVFSGMVFTVVTQSGGLLSPQTKSVPPLPPPPPAAQQCPTAMVTQSRRRKREEEEEEEGGETRESTAGTETERGSKSKSNSKRTRTHFRTTAVTSLSPDSRDPLCPTTQRIRDQRFLPLPLSQTLLLVLSRSKSTWDSWGEREAANRLAPPIRCLYRPRRLLRRLLPPP</sequence>
<comment type="caution">
    <text evidence="3">The sequence shown here is derived from an EMBL/GenBank/DDBJ whole genome shotgun (WGS) entry which is preliminary data.</text>
</comment>
<evidence type="ECO:0000313" key="4">
    <source>
        <dbReference type="Proteomes" id="UP000289886"/>
    </source>
</evidence>
<feature type="compositionally biased region" description="Low complexity" evidence="2">
    <location>
        <begin position="39"/>
        <end position="48"/>
    </location>
</feature>
<keyword evidence="4" id="KW-1185">Reference proteome</keyword>
<feature type="compositionally biased region" description="Polar residues" evidence="2">
    <location>
        <begin position="215"/>
        <end position="225"/>
    </location>
</feature>
<keyword evidence="1" id="KW-0597">Phosphoprotein</keyword>
<accession>A0A444UU36</accession>
<dbReference type="PANTHER" id="PTHR14429:SF24">
    <property type="entry name" value="FIBROSIN"/>
    <property type="match status" value="1"/>
</dbReference>
<dbReference type="AlphaFoldDB" id="A0A444UU36"/>